<dbReference type="SUPFAM" id="SSF46785">
    <property type="entry name" value="Winged helix' DNA-binding domain"/>
    <property type="match status" value="1"/>
</dbReference>
<evidence type="ECO:0000256" key="4">
    <source>
        <dbReference type="ARBA" id="ARBA00023163"/>
    </source>
</evidence>
<comment type="caution">
    <text evidence="5">The sequence shown here is derived from an EMBL/GenBank/DDBJ whole genome shotgun (WGS) entry which is preliminary data.</text>
</comment>
<name>A0A644XHK4_9ZZZZ</name>
<keyword evidence="4" id="KW-0804">Transcription</keyword>
<evidence type="ECO:0008006" key="6">
    <source>
        <dbReference type="Google" id="ProtNLM"/>
    </source>
</evidence>
<organism evidence="5">
    <name type="scientific">bioreactor metagenome</name>
    <dbReference type="NCBI Taxonomy" id="1076179"/>
    <lineage>
        <taxon>unclassified sequences</taxon>
        <taxon>metagenomes</taxon>
        <taxon>ecological metagenomes</taxon>
    </lineage>
</organism>
<dbReference type="Gene3D" id="1.10.10.10">
    <property type="entry name" value="Winged helix-like DNA-binding domain superfamily/Winged helix DNA-binding domain"/>
    <property type="match status" value="1"/>
</dbReference>
<proteinExistence type="inferred from homology"/>
<sequence length="131" mass="15006">MIPSTNLTSSEYEILTLLWSNPDGLTAKEINMQKRVELWKDSSVHLILDKMLKRQLVAVGGLERSGKTYSRVFKAAITPEQYALMQVKRNAVYFKDKRIKGLFSALVDSDEISLETIDEIEKLLKKKKDES</sequence>
<dbReference type="EMBL" id="VSSQ01002484">
    <property type="protein sequence ID" value="MPM15690.1"/>
    <property type="molecule type" value="Genomic_DNA"/>
</dbReference>
<evidence type="ECO:0000256" key="3">
    <source>
        <dbReference type="ARBA" id="ARBA00023125"/>
    </source>
</evidence>
<dbReference type="InterPro" id="IPR036390">
    <property type="entry name" value="WH_DNA-bd_sf"/>
</dbReference>
<dbReference type="GO" id="GO:0045892">
    <property type="term" value="P:negative regulation of DNA-templated transcription"/>
    <property type="evidence" value="ECO:0007669"/>
    <property type="project" value="InterPro"/>
</dbReference>
<reference evidence="5" key="1">
    <citation type="submission" date="2019-08" db="EMBL/GenBank/DDBJ databases">
        <authorList>
            <person name="Kucharzyk K."/>
            <person name="Murdoch R.W."/>
            <person name="Higgins S."/>
            <person name="Loffler F."/>
        </authorList>
    </citation>
    <scope>NUCLEOTIDE SEQUENCE</scope>
</reference>
<keyword evidence="2" id="KW-0805">Transcription regulation</keyword>
<dbReference type="InterPro" id="IPR036388">
    <property type="entry name" value="WH-like_DNA-bd_sf"/>
</dbReference>
<keyword evidence="3" id="KW-0238">DNA-binding</keyword>
<evidence type="ECO:0000313" key="5">
    <source>
        <dbReference type="EMBL" id="MPM15690.1"/>
    </source>
</evidence>
<gene>
    <name evidence="5" type="ORF">SDC9_62061</name>
</gene>
<dbReference type="AlphaFoldDB" id="A0A644XHK4"/>
<protein>
    <recommendedName>
        <fullName evidence="6">Penicillinase repressor</fullName>
    </recommendedName>
</protein>
<evidence type="ECO:0000256" key="2">
    <source>
        <dbReference type="ARBA" id="ARBA00023015"/>
    </source>
</evidence>
<dbReference type="GO" id="GO:0003677">
    <property type="term" value="F:DNA binding"/>
    <property type="evidence" value="ECO:0007669"/>
    <property type="project" value="UniProtKB-KW"/>
</dbReference>
<comment type="similarity">
    <text evidence="1">Belongs to the BlaI transcriptional regulatory family.</text>
</comment>
<accession>A0A644XHK4</accession>
<evidence type="ECO:0000256" key="1">
    <source>
        <dbReference type="ARBA" id="ARBA00011046"/>
    </source>
</evidence>
<dbReference type="InterPro" id="IPR005650">
    <property type="entry name" value="BlaI_family"/>
</dbReference>
<dbReference type="Pfam" id="PF03965">
    <property type="entry name" value="Penicillinase_R"/>
    <property type="match status" value="1"/>
</dbReference>